<evidence type="ECO:0008006" key="3">
    <source>
        <dbReference type="Google" id="ProtNLM"/>
    </source>
</evidence>
<proteinExistence type="predicted"/>
<dbReference type="PANTHER" id="PTHR33471">
    <property type="entry name" value="ATP-DEPENDENT ZINC METALLOPROTEASE-RELATED"/>
    <property type="match status" value="1"/>
</dbReference>
<dbReference type="AlphaFoldDB" id="A0AAD9TDJ9"/>
<gene>
    <name evidence="1" type="ORF">Ddye_032601</name>
</gene>
<dbReference type="InterPro" id="IPR037219">
    <property type="entry name" value="Peptidase_M41-like"/>
</dbReference>
<accession>A0AAD9TDJ9</accession>
<dbReference type="GO" id="GO:0005524">
    <property type="term" value="F:ATP binding"/>
    <property type="evidence" value="ECO:0007669"/>
    <property type="project" value="InterPro"/>
</dbReference>
<sequence>MYSAAVSSQLRGDPPATGNLSPIKFAARREGIVVSSIDSIDISESSMQEEGYGSYCKDDHFTCIARNAPNNARYVFAQHEAGHFLVGYLLGVLTKGLQGTNHRSSDAGEVHCSCHSKMLKKDTGQLDDRSLNNFSCVILGGLVAEHKISTRRVIFVEAEERCEKSNEDGVVRYDLGIEDGEAGTVMSMHDQSLKRIR</sequence>
<comment type="caution">
    <text evidence="1">The sequence shown here is derived from an EMBL/GenBank/DDBJ whole genome shotgun (WGS) entry which is preliminary data.</text>
</comment>
<protein>
    <recommendedName>
        <fullName evidence="3">Peptidase M41 domain-containing protein</fullName>
    </recommendedName>
</protein>
<organism evidence="1 2">
    <name type="scientific">Dipteronia dyeriana</name>
    <dbReference type="NCBI Taxonomy" id="168575"/>
    <lineage>
        <taxon>Eukaryota</taxon>
        <taxon>Viridiplantae</taxon>
        <taxon>Streptophyta</taxon>
        <taxon>Embryophyta</taxon>
        <taxon>Tracheophyta</taxon>
        <taxon>Spermatophyta</taxon>
        <taxon>Magnoliopsida</taxon>
        <taxon>eudicotyledons</taxon>
        <taxon>Gunneridae</taxon>
        <taxon>Pentapetalae</taxon>
        <taxon>rosids</taxon>
        <taxon>malvids</taxon>
        <taxon>Sapindales</taxon>
        <taxon>Sapindaceae</taxon>
        <taxon>Hippocastanoideae</taxon>
        <taxon>Acereae</taxon>
        <taxon>Dipteronia</taxon>
    </lineage>
</organism>
<dbReference type="GO" id="GO:0004176">
    <property type="term" value="F:ATP-dependent peptidase activity"/>
    <property type="evidence" value="ECO:0007669"/>
    <property type="project" value="InterPro"/>
</dbReference>
<evidence type="ECO:0000313" key="1">
    <source>
        <dbReference type="EMBL" id="KAK2633604.1"/>
    </source>
</evidence>
<keyword evidence="2" id="KW-1185">Reference proteome</keyword>
<dbReference type="GO" id="GO:0006508">
    <property type="term" value="P:proteolysis"/>
    <property type="evidence" value="ECO:0007669"/>
    <property type="project" value="InterPro"/>
</dbReference>
<dbReference type="EMBL" id="JANJYI010000031">
    <property type="protein sequence ID" value="KAK2633604.1"/>
    <property type="molecule type" value="Genomic_DNA"/>
</dbReference>
<reference evidence="1" key="1">
    <citation type="journal article" date="2023" name="Plant J.">
        <title>Genome sequences and population genomics provide insights into the demographic history, inbreeding, and mutation load of two 'living fossil' tree species of Dipteronia.</title>
        <authorList>
            <person name="Feng Y."/>
            <person name="Comes H.P."/>
            <person name="Chen J."/>
            <person name="Zhu S."/>
            <person name="Lu R."/>
            <person name="Zhang X."/>
            <person name="Li P."/>
            <person name="Qiu J."/>
            <person name="Olsen K.M."/>
            <person name="Qiu Y."/>
        </authorList>
    </citation>
    <scope>NUCLEOTIDE SEQUENCE</scope>
    <source>
        <strain evidence="1">KIB01</strain>
    </source>
</reference>
<dbReference type="GO" id="GO:0004222">
    <property type="term" value="F:metalloendopeptidase activity"/>
    <property type="evidence" value="ECO:0007669"/>
    <property type="project" value="InterPro"/>
</dbReference>
<dbReference type="PANTHER" id="PTHR33471:SF4">
    <property type="entry name" value="T22H22.11 PROTEIN"/>
    <property type="match status" value="1"/>
</dbReference>
<evidence type="ECO:0000313" key="2">
    <source>
        <dbReference type="Proteomes" id="UP001280121"/>
    </source>
</evidence>
<name>A0AAD9TDJ9_9ROSI</name>
<dbReference type="SUPFAM" id="SSF140990">
    <property type="entry name" value="FtsH protease domain-like"/>
    <property type="match status" value="1"/>
</dbReference>
<dbReference type="Proteomes" id="UP001280121">
    <property type="component" value="Unassembled WGS sequence"/>
</dbReference>
<dbReference type="Gene3D" id="1.20.58.760">
    <property type="entry name" value="Peptidase M41"/>
    <property type="match status" value="1"/>
</dbReference>